<comment type="similarity">
    <text evidence="3 12">Belongs to the cytochrome P450 family.</text>
</comment>
<dbReference type="Gene3D" id="1.10.630.10">
    <property type="entry name" value="Cytochrome P450"/>
    <property type="match status" value="1"/>
</dbReference>
<dbReference type="PANTHER" id="PTHR46300">
    <property type="entry name" value="P450, PUTATIVE (EUROFUNG)-RELATED-RELATED"/>
    <property type="match status" value="1"/>
</dbReference>
<evidence type="ECO:0000256" key="7">
    <source>
        <dbReference type="ARBA" id="ARBA00022989"/>
    </source>
</evidence>
<dbReference type="GO" id="GO:0016020">
    <property type="term" value="C:membrane"/>
    <property type="evidence" value="ECO:0007669"/>
    <property type="project" value="UniProtKB-SubCell"/>
</dbReference>
<proteinExistence type="inferred from homology"/>
<evidence type="ECO:0000256" key="3">
    <source>
        <dbReference type="ARBA" id="ARBA00010617"/>
    </source>
</evidence>
<comment type="subcellular location">
    <subcellularLocation>
        <location evidence="2">Membrane</location>
        <topology evidence="2">Single-pass membrane protein</topology>
    </subcellularLocation>
</comment>
<dbReference type="OrthoDB" id="3934656at2759"/>
<gene>
    <name evidence="13" type="ORF">CYLTODRAFT_410546</name>
</gene>
<dbReference type="AlphaFoldDB" id="A0A0D7BDE6"/>
<keyword evidence="9 12" id="KW-0408">Iron</keyword>
<evidence type="ECO:0000256" key="12">
    <source>
        <dbReference type="RuleBase" id="RU000461"/>
    </source>
</evidence>
<keyword evidence="8 12" id="KW-0560">Oxidoreductase</keyword>
<evidence type="ECO:0000313" key="13">
    <source>
        <dbReference type="EMBL" id="KIY68220.1"/>
    </source>
</evidence>
<evidence type="ECO:0000256" key="11">
    <source>
        <dbReference type="ARBA" id="ARBA00023136"/>
    </source>
</evidence>
<dbReference type="SUPFAM" id="SSF48264">
    <property type="entry name" value="Cytochrome P450"/>
    <property type="match status" value="1"/>
</dbReference>
<keyword evidence="11" id="KW-0472">Membrane</keyword>
<organism evidence="13 14">
    <name type="scientific">Cylindrobasidium torrendii FP15055 ss-10</name>
    <dbReference type="NCBI Taxonomy" id="1314674"/>
    <lineage>
        <taxon>Eukaryota</taxon>
        <taxon>Fungi</taxon>
        <taxon>Dikarya</taxon>
        <taxon>Basidiomycota</taxon>
        <taxon>Agaricomycotina</taxon>
        <taxon>Agaricomycetes</taxon>
        <taxon>Agaricomycetidae</taxon>
        <taxon>Agaricales</taxon>
        <taxon>Marasmiineae</taxon>
        <taxon>Physalacriaceae</taxon>
        <taxon>Cylindrobasidium</taxon>
    </lineage>
</organism>
<protein>
    <submittedName>
        <fullName evidence="13">Cytochrome P450</fullName>
    </submittedName>
</protein>
<sequence length="247" mass="28142">MSLEVLGTTTVVINDLKTVVELLERRSSNYSDRPSFRMLGDVLQTVSSNITAILALLRNPTVQEKSHEEILRVVGRKRMPTFEDRKDLKYIEAVLLETLRWRPVLPMGVAHAQLWRMTFMKGISFLASIILARLSSDLPVRGILHDPIVYKDPFAFNPERFMGSEPEPKPSTFGFGRRICPGRFLSENSSFILVASLVWAFEILPTEGEPLPDSMAYTDHSLSHPLPFKCTFKPRFDFESVLDEEAR</sequence>
<keyword evidence="4 12" id="KW-0349">Heme</keyword>
<dbReference type="InterPro" id="IPR001128">
    <property type="entry name" value="Cyt_P450"/>
</dbReference>
<evidence type="ECO:0000256" key="5">
    <source>
        <dbReference type="ARBA" id="ARBA00022692"/>
    </source>
</evidence>
<keyword evidence="14" id="KW-1185">Reference proteome</keyword>
<dbReference type="PANTHER" id="PTHR46300:SF2">
    <property type="entry name" value="CYTOCHROME P450 MONOOXYGENASE ALNH-RELATED"/>
    <property type="match status" value="1"/>
</dbReference>
<dbReference type="Pfam" id="PF00067">
    <property type="entry name" value="p450"/>
    <property type="match status" value="1"/>
</dbReference>
<evidence type="ECO:0000256" key="10">
    <source>
        <dbReference type="ARBA" id="ARBA00023033"/>
    </source>
</evidence>
<keyword evidence="6 12" id="KW-0479">Metal-binding</keyword>
<dbReference type="PROSITE" id="PS00086">
    <property type="entry name" value="CYTOCHROME_P450"/>
    <property type="match status" value="1"/>
</dbReference>
<accession>A0A0D7BDE6</accession>
<name>A0A0D7BDE6_9AGAR</name>
<reference evidence="13 14" key="1">
    <citation type="journal article" date="2015" name="Fungal Genet. Biol.">
        <title>Evolution of novel wood decay mechanisms in Agaricales revealed by the genome sequences of Fistulina hepatica and Cylindrobasidium torrendii.</title>
        <authorList>
            <person name="Floudas D."/>
            <person name="Held B.W."/>
            <person name="Riley R."/>
            <person name="Nagy L.G."/>
            <person name="Koehler G."/>
            <person name="Ransdell A.S."/>
            <person name="Younus H."/>
            <person name="Chow J."/>
            <person name="Chiniquy J."/>
            <person name="Lipzen A."/>
            <person name="Tritt A."/>
            <person name="Sun H."/>
            <person name="Haridas S."/>
            <person name="LaButti K."/>
            <person name="Ohm R.A."/>
            <person name="Kues U."/>
            <person name="Blanchette R.A."/>
            <person name="Grigoriev I.V."/>
            <person name="Minto R.E."/>
            <person name="Hibbett D.S."/>
        </authorList>
    </citation>
    <scope>NUCLEOTIDE SEQUENCE [LARGE SCALE GENOMIC DNA]</scope>
    <source>
        <strain evidence="13 14">FP15055 ss-10</strain>
    </source>
</reference>
<evidence type="ECO:0000256" key="2">
    <source>
        <dbReference type="ARBA" id="ARBA00004167"/>
    </source>
</evidence>
<dbReference type="GO" id="GO:0016705">
    <property type="term" value="F:oxidoreductase activity, acting on paired donors, with incorporation or reduction of molecular oxygen"/>
    <property type="evidence" value="ECO:0007669"/>
    <property type="project" value="InterPro"/>
</dbReference>
<keyword evidence="5" id="KW-0812">Transmembrane</keyword>
<dbReference type="STRING" id="1314674.A0A0D7BDE6"/>
<dbReference type="GO" id="GO:0020037">
    <property type="term" value="F:heme binding"/>
    <property type="evidence" value="ECO:0007669"/>
    <property type="project" value="InterPro"/>
</dbReference>
<evidence type="ECO:0000256" key="9">
    <source>
        <dbReference type="ARBA" id="ARBA00023004"/>
    </source>
</evidence>
<evidence type="ECO:0000256" key="8">
    <source>
        <dbReference type="ARBA" id="ARBA00023002"/>
    </source>
</evidence>
<dbReference type="EMBL" id="KN880507">
    <property type="protein sequence ID" value="KIY68220.1"/>
    <property type="molecule type" value="Genomic_DNA"/>
</dbReference>
<dbReference type="PRINTS" id="PR00385">
    <property type="entry name" value="P450"/>
</dbReference>
<evidence type="ECO:0000256" key="1">
    <source>
        <dbReference type="ARBA" id="ARBA00001971"/>
    </source>
</evidence>
<keyword evidence="7" id="KW-1133">Transmembrane helix</keyword>
<dbReference type="GO" id="GO:0005506">
    <property type="term" value="F:iron ion binding"/>
    <property type="evidence" value="ECO:0007669"/>
    <property type="project" value="InterPro"/>
</dbReference>
<dbReference type="InterPro" id="IPR036396">
    <property type="entry name" value="Cyt_P450_sf"/>
</dbReference>
<evidence type="ECO:0000313" key="14">
    <source>
        <dbReference type="Proteomes" id="UP000054007"/>
    </source>
</evidence>
<evidence type="ECO:0000256" key="4">
    <source>
        <dbReference type="ARBA" id="ARBA00022617"/>
    </source>
</evidence>
<dbReference type="InterPro" id="IPR017972">
    <property type="entry name" value="Cyt_P450_CS"/>
</dbReference>
<evidence type="ECO:0000256" key="6">
    <source>
        <dbReference type="ARBA" id="ARBA00022723"/>
    </source>
</evidence>
<dbReference type="Proteomes" id="UP000054007">
    <property type="component" value="Unassembled WGS sequence"/>
</dbReference>
<dbReference type="GO" id="GO:0004497">
    <property type="term" value="F:monooxygenase activity"/>
    <property type="evidence" value="ECO:0007669"/>
    <property type="project" value="UniProtKB-KW"/>
</dbReference>
<comment type="cofactor">
    <cofactor evidence="1">
        <name>heme</name>
        <dbReference type="ChEBI" id="CHEBI:30413"/>
    </cofactor>
</comment>
<dbReference type="InterPro" id="IPR050364">
    <property type="entry name" value="Cytochrome_P450_fung"/>
</dbReference>
<keyword evidence="10 12" id="KW-0503">Monooxygenase</keyword>